<organism evidence="2 3">
    <name type="scientific">Rotaria sordida</name>
    <dbReference type="NCBI Taxonomy" id="392033"/>
    <lineage>
        <taxon>Eukaryota</taxon>
        <taxon>Metazoa</taxon>
        <taxon>Spiralia</taxon>
        <taxon>Gnathifera</taxon>
        <taxon>Rotifera</taxon>
        <taxon>Eurotatoria</taxon>
        <taxon>Bdelloidea</taxon>
        <taxon>Philodinida</taxon>
        <taxon>Philodinidae</taxon>
        <taxon>Rotaria</taxon>
    </lineage>
</organism>
<dbReference type="Proteomes" id="UP000663864">
    <property type="component" value="Unassembled WGS sequence"/>
</dbReference>
<evidence type="ECO:0000313" key="2">
    <source>
        <dbReference type="EMBL" id="CAF1341286.1"/>
    </source>
</evidence>
<reference evidence="2" key="1">
    <citation type="submission" date="2021-02" db="EMBL/GenBank/DDBJ databases">
        <authorList>
            <person name="Nowell W R."/>
        </authorList>
    </citation>
    <scope>NUCLEOTIDE SEQUENCE</scope>
</reference>
<accession>A0A815GKK3</accession>
<protein>
    <recommendedName>
        <fullName evidence="1">F-box domain-containing protein</fullName>
    </recommendedName>
</protein>
<feature type="domain" description="F-box" evidence="1">
    <location>
        <begin position="7"/>
        <end position="57"/>
    </location>
</feature>
<dbReference type="SUPFAM" id="SSF52047">
    <property type="entry name" value="RNI-like"/>
    <property type="match status" value="1"/>
</dbReference>
<dbReference type="PROSITE" id="PS50181">
    <property type="entry name" value="FBOX"/>
    <property type="match status" value="1"/>
</dbReference>
<sequence>MSDIQGIMKFELLPNEILFIFFEYLNIFDIFYSFDQLNNRFSKFIRNIRFQLNFENVQKTLFDKFCTKIELNPEIKNQIYSLKLSNKETCGQINAFLSIFSFNEFSYLKSLTLVDVEKQNIRKLKTELPQLSKLIFFHMICQIFEDNEILNILPMFNLRTLSILSLHSIQTSINNTSNIINLTIHICSLEDLLYHLFKYFPMLKYLNIEFISRHNHSIKNDNSIINKYNGIHLNQLIIGLFKYNFEDLEIFVKQIPNLKSLTIHSKNDINMINADKWKNLIQSSLTHLNIFKFKFSCNRKHNDKFILEMFQHFQDDFWCKQHQWYTECSFEKSLASIYTIPYLLNRYKSELNIKRFSNKLINNSTIFDKVIYLTLDDKIITDKCQYHFSNIDSLRLFTSEMNQNPIDIYYLKMIVNLSNLKHLDMFMYKKIISSKELLEILKQTPKLSTITINPINLKLLFNDNELCKYFNKMIKKLHIDNKQFNLSLNNLNQSKNFQPSFNNHNELKKFCDIFSNIEQLICYISESEDILFLLNQLTKLSTMKVYLPSLGGHDYFSTLFRRESSRLNFIFRVRGIHANAPELSLWIGRNELIMY</sequence>
<proteinExistence type="predicted"/>
<dbReference type="EMBL" id="CAJNOT010002755">
    <property type="protein sequence ID" value="CAF1341286.1"/>
    <property type="molecule type" value="Genomic_DNA"/>
</dbReference>
<evidence type="ECO:0000313" key="3">
    <source>
        <dbReference type="Proteomes" id="UP000663864"/>
    </source>
</evidence>
<dbReference type="AlphaFoldDB" id="A0A815GKK3"/>
<evidence type="ECO:0000259" key="1">
    <source>
        <dbReference type="PROSITE" id="PS50181"/>
    </source>
</evidence>
<gene>
    <name evidence="2" type="ORF">ZHD862_LOCUS30061</name>
</gene>
<name>A0A815GKK3_9BILA</name>
<dbReference type="InterPro" id="IPR001810">
    <property type="entry name" value="F-box_dom"/>
</dbReference>
<comment type="caution">
    <text evidence="2">The sequence shown here is derived from an EMBL/GenBank/DDBJ whole genome shotgun (WGS) entry which is preliminary data.</text>
</comment>